<reference evidence="6 7" key="1">
    <citation type="submission" date="2017-06" db="EMBL/GenBank/DDBJ databases">
        <authorList>
            <person name="Kim H.J."/>
            <person name="Triplett B.A."/>
        </authorList>
    </citation>
    <scope>NUCLEOTIDE SEQUENCE [LARGE SCALE GENOMIC DNA]</scope>
    <source>
        <strain evidence="6 7">B29T1</strain>
    </source>
</reference>
<dbReference type="Gene3D" id="3.40.190.290">
    <property type="match status" value="1"/>
</dbReference>
<feature type="domain" description="HTH lysR-type" evidence="5">
    <location>
        <begin position="1"/>
        <end position="59"/>
    </location>
</feature>
<keyword evidence="7" id="KW-1185">Reference proteome</keyword>
<dbReference type="PANTHER" id="PTHR30537">
    <property type="entry name" value="HTH-TYPE TRANSCRIPTIONAL REGULATOR"/>
    <property type="match status" value="1"/>
</dbReference>
<evidence type="ECO:0000256" key="4">
    <source>
        <dbReference type="ARBA" id="ARBA00023163"/>
    </source>
</evidence>
<evidence type="ECO:0000313" key="7">
    <source>
        <dbReference type="Proteomes" id="UP000197065"/>
    </source>
</evidence>
<dbReference type="RefSeq" id="WP_088561208.1">
    <property type="nucleotide sequence ID" value="NZ_FYEH01000005.1"/>
</dbReference>
<dbReference type="FunFam" id="1.10.10.10:FF:000001">
    <property type="entry name" value="LysR family transcriptional regulator"/>
    <property type="match status" value="1"/>
</dbReference>
<dbReference type="InterPro" id="IPR036390">
    <property type="entry name" value="WH_DNA-bd_sf"/>
</dbReference>
<organism evidence="6 7">
    <name type="scientific">Arboricoccus pini</name>
    <dbReference type="NCBI Taxonomy" id="1963835"/>
    <lineage>
        <taxon>Bacteria</taxon>
        <taxon>Pseudomonadati</taxon>
        <taxon>Pseudomonadota</taxon>
        <taxon>Alphaproteobacteria</taxon>
        <taxon>Geminicoccales</taxon>
        <taxon>Geminicoccaceae</taxon>
        <taxon>Arboricoccus</taxon>
    </lineage>
</organism>
<dbReference type="OrthoDB" id="9812435at2"/>
<dbReference type="InterPro" id="IPR000847">
    <property type="entry name" value="LysR_HTH_N"/>
</dbReference>
<dbReference type="PANTHER" id="PTHR30537:SF72">
    <property type="entry name" value="LYSR FAMILY TRANSCRIPTIONAL REGULATOR"/>
    <property type="match status" value="1"/>
</dbReference>
<dbReference type="AlphaFoldDB" id="A0A212R467"/>
<dbReference type="GO" id="GO:0003700">
    <property type="term" value="F:DNA-binding transcription factor activity"/>
    <property type="evidence" value="ECO:0007669"/>
    <property type="project" value="InterPro"/>
</dbReference>
<dbReference type="CDD" id="cd08476">
    <property type="entry name" value="PBP2_CrgA_like_7"/>
    <property type="match status" value="1"/>
</dbReference>
<dbReference type="InterPro" id="IPR058163">
    <property type="entry name" value="LysR-type_TF_proteobact-type"/>
</dbReference>
<evidence type="ECO:0000256" key="1">
    <source>
        <dbReference type="ARBA" id="ARBA00009437"/>
    </source>
</evidence>
<keyword evidence="3" id="KW-0238">DNA-binding</keyword>
<dbReference type="SUPFAM" id="SSF53850">
    <property type="entry name" value="Periplasmic binding protein-like II"/>
    <property type="match status" value="1"/>
</dbReference>
<accession>A0A212R467</accession>
<dbReference type="GO" id="GO:0043565">
    <property type="term" value="F:sequence-specific DNA binding"/>
    <property type="evidence" value="ECO:0007669"/>
    <property type="project" value="TreeGrafter"/>
</dbReference>
<dbReference type="PROSITE" id="PS50931">
    <property type="entry name" value="HTH_LYSR"/>
    <property type="match status" value="1"/>
</dbReference>
<keyword evidence="2" id="KW-0805">Transcription regulation</keyword>
<evidence type="ECO:0000313" key="6">
    <source>
        <dbReference type="EMBL" id="SNB66862.1"/>
    </source>
</evidence>
<dbReference type="Pfam" id="PF00126">
    <property type="entry name" value="HTH_1"/>
    <property type="match status" value="1"/>
</dbReference>
<proteinExistence type="inferred from homology"/>
<dbReference type="GO" id="GO:0006351">
    <property type="term" value="P:DNA-templated transcription"/>
    <property type="evidence" value="ECO:0007669"/>
    <property type="project" value="TreeGrafter"/>
</dbReference>
<dbReference type="Proteomes" id="UP000197065">
    <property type="component" value="Unassembled WGS sequence"/>
</dbReference>
<gene>
    <name evidence="6" type="ORF">SAMN07250955_105205</name>
</gene>
<dbReference type="Gene3D" id="1.10.10.10">
    <property type="entry name" value="Winged helix-like DNA-binding domain superfamily/Winged helix DNA-binding domain"/>
    <property type="match status" value="1"/>
</dbReference>
<evidence type="ECO:0000256" key="2">
    <source>
        <dbReference type="ARBA" id="ARBA00023015"/>
    </source>
</evidence>
<protein>
    <submittedName>
        <fullName evidence="6">Transcriptional regulator, LysR family</fullName>
    </submittedName>
</protein>
<dbReference type="InterPro" id="IPR036388">
    <property type="entry name" value="WH-like_DNA-bd_sf"/>
</dbReference>
<dbReference type="InterPro" id="IPR005119">
    <property type="entry name" value="LysR_subst-bd"/>
</dbReference>
<comment type="similarity">
    <text evidence="1">Belongs to the LysR transcriptional regulatory family.</text>
</comment>
<evidence type="ECO:0000256" key="3">
    <source>
        <dbReference type="ARBA" id="ARBA00023125"/>
    </source>
</evidence>
<name>A0A212R467_9PROT</name>
<dbReference type="SUPFAM" id="SSF46785">
    <property type="entry name" value="Winged helix' DNA-binding domain"/>
    <property type="match status" value="1"/>
</dbReference>
<sequence>MESLTGLLAFVRTAETLSFVAAGRLLGISASAVGKNVAKLEQGLGVRLFQRSTRRIGLTAEGALFYERCRRILDDLQEAETMVSHAARKPRGKLRVSLPTIGYRFLLHVLSEFSNLHPEVELDFDFNDRIVDVIEDGFDAVIRSGDLPDSRLMSHRLSPFCFVLCAAPAYLEIAGIPETPDDLKGHKCIRFRFPTSGKLQEWSMKGVHEPTAGMQTVLTCNNMEALRGATLDGFGIAYMPDFLVRDLTESGELVTVLDEYLANPGQFWILWPSSRYLSPKVRVFVDFMAKKLFIASPNTQAG</sequence>
<evidence type="ECO:0000259" key="5">
    <source>
        <dbReference type="PROSITE" id="PS50931"/>
    </source>
</evidence>
<keyword evidence="4" id="KW-0804">Transcription</keyword>
<dbReference type="EMBL" id="FYEH01000005">
    <property type="protein sequence ID" value="SNB66862.1"/>
    <property type="molecule type" value="Genomic_DNA"/>
</dbReference>
<dbReference type="Pfam" id="PF03466">
    <property type="entry name" value="LysR_substrate"/>
    <property type="match status" value="1"/>
</dbReference>